<evidence type="ECO:0000259" key="2">
    <source>
        <dbReference type="Pfam" id="PF08787"/>
    </source>
</evidence>
<evidence type="ECO:0000313" key="3">
    <source>
        <dbReference type="EMBL" id="PXY42038.1"/>
    </source>
</evidence>
<protein>
    <submittedName>
        <fullName evidence="3">Polysaccharide lyase family 7 protein</fullName>
    </submittedName>
</protein>
<dbReference type="RefSeq" id="WP_110305666.1">
    <property type="nucleotide sequence ID" value="NZ_QJHK01000003.1"/>
</dbReference>
<organism evidence="3 4">
    <name type="scientific">Flavobacterium cheongpyeongense</name>
    <dbReference type="NCBI Taxonomy" id="2212651"/>
    <lineage>
        <taxon>Bacteria</taxon>
        <taxon>Pseudomonadati</taxon>
        <taxon>Bacteroidota</taxon>
        <taxon>Flavobacteriia</taxon>
        <taxon>Flavobacteriales</taxon>
        <taxon>Flavobacteriaceae</taxon>
        <taxon>Flavobacterium</taxon>
    </lineage>
</organism>
<dbReference type="AlphaFoldDB" id="A0A2V4BSK6"/>
<dbReference type="Pfam" id="PF08787">
    <property type="entry name" value="Alginate_lyase2"/>
    <property type="match status" value="1"/>
</dbReference>
<dbReference type="GO" id="GO:0005975">
    <property type="term" value="P:carbohydrate metabolic process"/>
    <property type="evidence" value="ECO:0007669"/>
    <property type="project" value="UniProtKB-ARBA"/>
</dbReference>
<name>A0A2V4BSK6_9FLAO</name>
<dbReference type="SUPFAM" id="SSF49899">
    <property type="entry name" value="Concanavalin A-like lectins/glucanases"/>
    <property type="match status" value="1"/>
</dbReference>
<keyword evidence="3" id="KW-0456">Lyase</keyword>
<dbReference type="GO" id="GO:0016829">
    <property type="term" value="F:lyase activity"/>
    <property type="evidence" value="ECO:0007669"/>
    <property type="project" value="UniProtKB-KW"/>
</dbReference>
<feature type="domain" description="Alginate lyase 2" evidence="2">
    <location>
        <begin position="27"/>
        <end position="269"/>
    </location>
</feature>
<sequence length="269" mass="30922">MKKIRTYLLLLLTSTSFLIHAQKAPKIDLNLWKLTIPEGSVTTYKAPKILDYAENKEIQKFMFNDYNDRSLVFYVYPSIKSKRSFNKTDLKEQNSFGGDASWSFKQGAKLKASLKMGEIYKKNDQYPRIIFAQIGGRLKEEQVNQIGARDKSAPSILKVYWDNGYVKLRSKRLADPSITGVDVLKEDSWIDDDGYTFKNKVDFDKFNFQIEISDGKMEVSVNGEKKVYSGGDYKLWNSFDNYFTVGCNLQGDEIGAYANVKFYSLDVTH</sequence>
<gene>
    <name evidence="3" type="ORF">DMB65_05595</name>
</gene>
<evidence type="ECO:0000256" key="1">
    <source>
        <dbReference type="SAM" id="SignalP"/>
    </source>
</evidence>
<dbReference type="InterPro" id="IPR013320">
    <property type="entry name" value="ConA-like_dom_sf"/>
</dbReference>
<feature type="chain" id="PRO_5015966100" evidence="1">
    <location>
        <begin position="22"/>
        <end position="269"/>
    </location>
</feature>
<evidence type="ECO:0000313" key="4">
    <source>
        <dbReference type="Proteomes" id="UP000247903"/>
    </source>
</evidence>
<comment type="caution">
    <text evidence="3">The sequence shown here is derived from an EMBL/GenBank/DDBJ whole genome shotgun (WGS) entry which is preliminary data.</text>
</comment>
<proteinExistence type="predicted"/>
<dbReference type="OrthoDB" id="1408636at2"/>
<feature type="signal peptide" evidence="1">
    <location>
        <begin position="1"/>
        <end position="21"/>
    </location>
</feature>
<dbReference type="EMBL" id="QJHK01000003">
    <property type="protein sequence ID" value="PXY42038.1"/>
    <property type="molecule type" value="Genomic_DNA"/>
</dbReference>
<keyword evidence="1" id="KW-0732">Signal</keyword>
<accession>A0A2V4BSK6</accession>
<dbReference type="GO" id="GO:0004553">
    <property type="term" value="F:hydrolase activity, hydrolyzing O-glycosyl compounds"/>
    <property type="evidence" value="ECO:0007669"/>
    <property type="project" value="UniProtKB-ARBA"/>
</dbReference>
<keyword evidence="4" id="KW-1185">Reference proteome</keyword>
<dbReference type="Proteomes" id="UP000247903">
    <property type="component" value="Unassembled WGS sequence"/>
</dbReference>
<dbReference type="InterPro" id="IPR014895">
    <property type="entry name" value="Alginate_lyase_2"/>
</dbReference>
<dbReference type="Gene3D" id="2.60.120.200">
    <property type="match status" value="1"/>
</dbReference>
<reference evidence="3 4" key="1">
    <citation type="submission" date="2018-05" db="EMBL/GenBank/DDBJ databases">
        <title>Flavobacterium sp. strain IMCC34759, incomplete genome.</title>
        <authorList>
            <person name="Joung Y."/>
            <person name="Cho J."/>
        </authorList>
    </citation>
    <scope>NUCLEOTIDE SEQUENCE [LARGE SCALE GENOMIC DNA]</scope>
    <source>
        <strain evidence="3 4">IMCC34759</strain>
    </source>
</reference>